<proteinExistence type="predicted"/>
<keyword evidence="1" id="KW-1133">Transmembrane helix</keyword>
<dbReference type="AlphaFoldDB" id="A0A3A4ZAZ6"/>
<protein>
    <submittedName>
        <fullName evidence="2">Uncharacterized protein</fullName>
    </submittedName>
</protein>
<keyword evidence="1" id="KW-0472">Membrane</keyword>
<keyword evidence="1" id="KW-0812">Transmembrane</keyword>
<sequence length="148" mass="17199">MIFSVIIGLFILFLLISIPGFFLFQKIKLNTSFVDQMEVFENKTNTQQNSIKITNTSNCERYYYLKRSDMNINKCFSDEDYQKITQLVNQYDSIKNAQRDAESFLNANCNTEDTSGTPECENRAIRYRELSATLTSLKRQIDLLAKSN</sequence>
<evidence type="ECO:0000313" key="3">
    <source>
        <dbReference type="Proteomes" id="UP000265540"/>
    </source>
</evidence>
<evidence type="ECO:0000256" key="1">
    <source>
        <dbReference type="SAM" id="Phobius"/>
    </source>
</evidence>
<organism evidence="2 3">
    <name type="scientific">candidate division WWE3 bacterium</name>
    <dbReference type="NCBI Taxonomy" id="2053526"/>
    <lineage>
        <taxon>Bacteria</taxon>
        <taxon>Katanobacteria</taxon>
    </lineage>
</organism>
<comment type="caution">
    <text evidence="2">The sequence shown here is derived from an EMBL/GenBank/DDBJ whole genome shotgun (WGS) entry which is preliminary data.</text>
</comment>
<accession>A0A3A4ZAZ6</accession>
<reference evidence="2 3" key="1">
    <citation type="journal article" date="2017" name="ISME J.">
        <title>Energy and carbon metabolisms in a deep terrestrial subsurface fluid microbial community.</title>
        <authorList>
            <person name="Momper L."/>
            <person name="Jungbluth S.P."/>
            <person name="Lee M.D."/>
            <person name="Amend J.P."/>
        </authorList>
    </citation>
    <scope>NUCLEOTIDE SEQUENCE [LARGE SCALE GENOMIC DNA]</scope>
    <source>
        <strain evidence="2">SURF_46</strain>
    </source>
</reference>
<evidence type="ECO:0000313" key="2">
    <source>
        <dbReference type="EMBL" id="RJR26493.1"/>
    </source>
</evidence>
<dbReference type="EMBL" id="QZJF01000021">
    <property type="protein sequence ID" value="RJR26493.1"/>
    <property type="molecule type" value="Genomic_DNA"/>
</dbReference>
<dbReference type="Proteomes" id="UP000265540">
    <property type="component" value="Unassembled WGS sequence"/>
</dbReference>
<gene>
    <name evidence="2" type="ORF">C4561_05085</name>
</gene>
<feature type="transmembrane region" description="Helical" evidence="1">
    <location>
        <begin position="6"/>
        <end position="24"/>
    </location>
</feature>
<name>A0A3A4ZAZ6_UNCKA</name>